<accession>A0A067S338</accession>
<sequence>MLVIESQAEAHAEVGIGRPSHSHGSTASWQSLPSPEEGVQNQLPSLPPPPPVLEAGGWYEFQRARRQVLNVLRQHPSSSLFKPRIPNSTSSSWSETAGDGVALSCGCSVGWHWSLVVLKFFLSSYPVAPFSCPLPLLPLPFPPPLARTTPLIPRFFPLPSRTSSSPLPTFSSTSTFSNVPVTSGTGTASGTDCQLGISSSLIKLDFEHGDASPCLPVRAGNQEEEEEETLSQLKEEDPSSTNAVTSTLAPPVPSPPRPPHPHPHPPHLLVVLVLQSPSRAMPYPTSACDASVACAPAAAACAQLPRVRVRVRAGAEVGAAISSSPLHQSSSLPLRTPSFELMLVVILAFNS</sequence>
<evidence type="ECO:0000313" key="2">
    <source>
        <dbReference type="EMBL" id="KDR65206.1"/>
    </source>
</evidence>
<dbReference type="AlphaFoldDB" id="A0A067S338"/>
<feature type="compositionally biased region" description="Polar residues" evidence="1">
    <location>
        <begin position="22"/>
        <end position="33"/>
    </location>
</feature>
<feature type="compositionally biased region" description="Polar residues" evidence="1">
    <location>
        <begin position="239"/>
        <end position="248"/>
    </location>
</feature>
<dbReference type="EMBL" id="KL142477">
    <property type="protein sequence ID" value="KDR65206.1"/>
    <property type="molecule type" value="Genomic_DNA"/>
</dbReference>
<evidence type="ECO:0000313" key="3">
    <source>
        <dbReference type="Proteomes" id="UP000027222"/>
    </source>
</evidence>
<reference evidence="3" key="1">
    <citation type="journal article" date="2014" name="Proc. Natl. Acad. Sci. U.S.A.">
        <title>Extensive sampling of basidiomycete genomes demonstrates inadequacy of the white-rot/brown-rot paradigm for wood decay fungi.</title>
        <authorList>
            <person name="Riley R."/>
            <person name="Salamov A.A."/>
            <person name="Brown D.W."/>
            <person name="Nagy L.G."/>
            <person name="Floudas D."/>
            <person name="Held B.W."/>
            <person name="Levasseur A."/>
            <person name="Lombard V."/>
            <person name="Morin E."/>
            <person name="Otillar R."/>
            <person name="Lindquist E.A."/>
            <person name="Sun H."/>
            <person name="LaButti K.M."/>
            <person name="Schmutz J."/>
            <person name="Jabbour D."/>
            <person name="Luo H."/>
            <person name="Baker S.E."/>
            <person name="Pisabarro A.G."/>
            <person name="Walton J.D."/>
            <person name="Blanchette R.A."/>
            <person name="Henrissat B."/>
            <person name="Martin F."/>
            <person name="Cullen D."/>
            <person name="Hibbett D.S."/>
            <person name="Grigoriev I.V."/>
        </authorList>
    </citation>
    <scope>NUCLEOTIDE SEQUENCE [LARGE SCALE GENOMIC DNA]</scope>
    <source>
        <strain evidence="3">CBS 339.88</strain>
    </source>
</reference>
<gene>
    <name evidence="2" type="ORF">GALMADRAFT_148885</name>
</gene>
<feature type="region of interest" description="Disordered" evidence="1">
    <location>
        <begin position="11"/>
        <end position="46"/>
    </location>
</feature>
<name>A0A067S338_GALM3</name>
<evidence type="ECO:0000256" key="1">
    <source>
        <dbReference type="SAM" id="MobiDB-lite"/>
    </source>
</evidence>
<feature type="region of interest" description="Disordered" evidence="1">
    <location>
        <begin position="214"/>
        <end position="265"/>
    </location>
</feature>
<proteinExistence type="predicted"/>
<dbReference type="Proteomes" id="UP000027222">
    <property type="component" value="Unassembled WGS sequence"/>
</dbReference>
<protein>
    <submittedName>
        <fullName evidence="2">Uncharacterized protein</fullName>
    </submittedName>
</protein>
<keyword evidence="3" id="KW-1185">Reference proteome</keyword>
<dbReference type="HOGENOM" id="CLU_789991_0_0_1"/>
<organism evidence="2 3">
    <name type="scientific">Galerina marginata (strain CBS 339.88)</name>
    <dbReference type="NCBI Taxonomy" id="685588"/>
    <lineage>
        <taxon>Eukaryota</taxon>
        <taxon>Fungi</taxon>
        <taxon>Dikarya</taxon>
        <taxon>Basidiomycota</taxon>
        <taxon>Agaricomycotina</taxon>
        <taxon>Agaricomycetes</taxon>
        <taxon>Agaricomycetidae</taxon>
        <taxon>Agaricales</taxon>
        <taxon>Agaricineae</taxon>
        <taxon>Strophariaceae</taxon>
        <taxon>Galerina</taxon>
    </lineage>
</organism>